<dbReference type="KEGG" id="naf:GQ61_04480"/>
<keyword evidence="3" id="KW-1185">Reference proteome</keyword>
<protein>
    <recommendedName>
        <fullName evidence="4">DUF2497 domain-containing protein</fullName>
    </recommendedName>
</protein>
<name>A0A1W6N4B2_9PROT</name>
<proteinExistence type="predicted"/>
<dbReference type="Pfam" id="PF10691">
    <property type="entry name" value="DUF2497"/>
    <property type="match status" value="1"/>
</dbReference>
<accession>A0A1W6N4B2</accession>
<dbReference type="AlphaFoldDB" id="A0A1W6N4B2"/>
<sequence length="192" mass="21562">MKAPSPEDQKVEEILTSIRSIIAEDIHYKTGKPMKKTDPSLPLPSNKKAILELTDMVQQDGSVVNLKQDIVSSPSIETTSPEKISPRPTPVSQKTSTPLKGDYLMKQKEDILAQETTAKLQESFDQFKSVIQNPEMPHQAPPIHSGNIGSQTFESIIHQMLQPMLKEWLDAHLPTIVKFLVSEQIEKIKNKK</sequence>
<dbReference type="OrthoDB" id="7189469at2"/>
<dbReference type="Proteomes" id="UP000237351">
    <property type="component" value="Chromosome"/>
</dbReference>
<organism evidence="2 3">
    <name type="scientific">Candidatus Nucleicultrix amoebiphila FS5</name>
    <dbReference type="NCBI Taxonomy" id="1414854"/>
    <lineage>
        <taxon>Bacteria</taxon>
        <taxon>Pseudomonadati</taxon>
        <taxon>Pseudomonadota</taxon>
        <taxon>Alphaproteobacteria</taxon>
        <taxon>Holosporales</taxon>
        <taxon>Candidatus Nucleicultricaceae</taxon>
        <taxon>Candidatus Nucleicultrix</taxon>
    </lineage>
</organism>
<gene>
    <name evidence="2" type="ORF">GQ61_04480</name>
</gene>
<feature type="region of interest" description="Disordered" evidence="1">
    <location>
        <begin position="74"/>
        <end position="100"/>
    </location>
</feature>
<dbReference type="RefSeq" id="WP_085784145.1">
    <property type="nucleotide sequence ID" value="NZ_CP008743.1"/>
</dbReference>
<dbReference type="InterPro" id="IPR019632">
    <property type="entry name" value="DUF2497"/>
</dbReference>
<evidence type="ECO:0000313" key="3">
    <source>
        <dbReference type="Proteomes" id="UP000237351"/>
    </source>
</evidence>
<dbReference type="EMBL" id="CP008743">
    <property type="protein sequence ID" value="ARN84684.1"/>
    <property type="molecule type" value="Genomic_DNA"/>
</dbReference>
<reference evidence="2 3" key="1">
    <citation type="submission" date="2014-06" db="EMBL/GenBank/DDBJ databases">
        <title>The genome of the endonuclear symbiont Nucleicultrix amoebiphila.</title>
        <authorList>
            <person name="Schulz F."/>
            <person name="Horn M."/>
        </authorList>
    </citation>
    <scope>NUCLEOTIDE SEQUENCE [LARGE SCALE GENOMIC DNA]</scope>
    <source>
        <strain evidence="2 3">FS5</strain>
    </source>
</reference>
<evidence type="ECO:0008006" key="4">
    <source>
        <dbReference type="Google" id="ProtNLM"/>
    </source>
</evidence>
<dbReference type="STRING" id="1414854.GQ61_04480"/>
<evidence type="ECO:0000313" key="2">
    <source>
        <dbReference type="EMBL" id="ARN84684.1"/>
    </source>
</evidence>
<evidence type="ECO:0000256" key="1">
    <source>
        <dbReference type="SAM" id="MobiDB-lite"/>
    </source>
</evidence>